<dbReference type="InterPro" id="IPR000742">
    <property type="entry name" value="EGF"/>
</dbReference>
<accession>A0A816HUB2</accession>
<protein>
    <recommendedName>
        <fullName evidence="1">EGF-like domain-containing protein</fullName>
    </recommendedName>
</protein>
<comment type="caution">
    <text evidence="2">The sequence shown here is derived from an EMBL/GenBank/DDBJ whole genome shotgun (WGS) entry which is preliminary data.</text>
</comment>
<evidence type="ECO:0000259" key="1">
    <source>
        <dbReference type="PROSITE" id="PS00022"/>
    </source>
</evidence>
<name>A0A816HUB2_ADIRI</name>
<feature type="non-terminal residue" evidence="2">
    <location>
        <position position="180"/>
    </location>
</feature>
<feature type="domain" description="EGF-like" evidence="1">
    <location>
        <begin position="14"/>
        <end position="25"/>
    </location>
</feature>
<sequence>RGIIIKKRSSDLGCLCPPSYYGSRCQYQSERLLITLRTTRPANLNGHENKENALRLIACLVFNDTITADCEDIIHVPMMKQMFYLIYPRPPPKQRGHWTVRLHAYSITRLTVDYISSWLFDIPFSFLPVNRLVLDLFLTEQERCNTLSCNHGYCRKYQQFDQWIWDEDKGRFTGPFITLY</sequence>
<reference evidence="2" key="1">
    <citation type="submission" date="2021-02" db="EMBL/GenBank/DDBJ databases">
        <authorList>
            <person name="Nowell W R."/>
        </authorList>
    </citation>
    <scope>NUCLEOTIDE SEQUENCE</scope>
</reference>
<dbReference type="Proteomes" id="UP000663828">
    <property type="component" value="Unassembled WGS sequence"/>
</dbReference>
<gene>
    <name evidence="2" type="ORF">XAT740_LOCUS63669</name>
</gene>
<evidence type="ECO:0000313" key="2">
    <source>
        <dbReference type="EMBL" id="CAF1690273.1"/>
    </source>
</evidence>
<evidence type="ECO:0000313" key="3">
    <source>
        <dbReference type="Proteomes" id="UP000663828"/>
    </source>
</evidence>
<dbReference type="EMBL" id="CAJNOR010020154">
    <property type="protein sequence ID" value="CAF1690273.1"/>
    <property type="molecule type" value="Genomic_DNA"/>
</dbReference>
<organism evidence="2 3">
    <name type="scientific">Adineta ricciae</name>
    <name type="common">Rotifer</name>
    <dbReference type="NCBI Taxonomy" id="249248"/>
    <lineage>
        <taxon>Eukaryota</taxon>
        <taxon>Metazoa</taxon>
        <taxon>Spiralia</taxon>
        <taxon>Gnathifera</taxon>
        <taxon>Rotifera</taxon>
        <taxon>Eurotatoria</taxon>
        <taxon>Bdelloidea</taxon>
        <taxon>Adinetida</taxon>
        <taxon>Adinetidae</taxon>
        <taxon>Adineta</taxon>
    </lineage>
</organism>
<feature type="non-terminal residue" evidence="2">
    <location>
        <position position="1"/>
    </location>
</feature>
<keyword evidence="3" id="KW-1185">Reference proteome</keyword>
<dbReference type="AlphaFoldDB" id="A0A816HUB2"/>
<dbReference type="PROSITE" id="PS00022">
    <property type="entry name" value="EGF_1"/>
    <property type="match status" value="1"/>
</dbReference>
<proteinExistence type="predicted"/>